<dbReference type="AlphaFoldDB" id="A0A1H0JSC3"/>
<gene>
    <name evidence="3" type="ORF">SAMN05192558_103196</name>
</gene>
<keyword evidence="4" id="KW-1185">Reference proteome</keyword>
<keyword evidence="1" id="KW-1133">Transmembrane helix</keyword>
<organism evidence="3 4">
    <name type="scientific">Actinokineospora alba</name>
    <dbReference type="NCBI Taxonomy" id="504798"/>
    <lineage>
        <taxon>Bacteria</taxon>
        <taxon>Bacillati</taxon>
        <taxon>Actinomycetota</taxon>
        <taxon>Actinomycetes</taxon>
        <taxon>Pseudonocardiales</taxon>
        <taxon>Pseudonocardiaceae</taxon>
        <taxon>Actinokineospora</taxon>
    </lineage>
</organism>
<evidence type="ECO:0000256" key="1">
    <source>
        <dbReference type="SAM" id="Phobius"/>
    </source>
</evidence>
<sequence length="143" mass="15429">MTTRKRSVDKHAETRIVLRVVGLALLAVGLFFLISGAIDLFESFGRVASFDPFNDQELPEGPTRFWMCFVGLPLVGIAGWCLQAGFLGAASRYVADETQEAVRTTASAIGDGLRGRGPYCRDCGTANDANARFCDNCGTSLSR</sequence>
<dbReference type="Pfam" id="PF13240">
    <property type="entry name" value="Zn_Ribbon_1"/>
    <property type="match status" value="1"/>
</dbReference>
<feature type="transmembrane region" description="Helical" evidence="1">
    <location>
        <begin position="20"/>
        <end position="44"/>
    </location>
</feature>
<feature type="transmembrane region" description="Helical" evidence="1">
    <location>
        <begin position="64"/>
        <end position="82"/>
    </location>
</feature>
<dbReference type="Proteomes" id="UP000199651">
    <property type="component" value="Unassembled WGS sequence"/>
</dbReference>
<dbReference type="EMBL" id="FNJB01000003">
    <property type="protein sequence ID" value="SDO46626.1"/>
    <property type="molecule type" value="Genomic_DNA"/>
</dbReference>
<dbReference type="InterPro" id="IPR026870">
    <property type="entry name" value="Zinc_ribbon_dom"/>
</dbReference>
<evidence type="ECO:0000313" key="3">
    <source>
        <dbReference type="EMBL" id="SDO46626.1"/>
    </source>
</evidence>
<reference evidence="4" key="1">
    <citation type="submission" date="2016-10" db="EMBL/GenBank/DDBJ databases">
        <authorList>
            <person name="Varghese N."/>
            <person name="Submissions S."/>
        </authorList>
    </citation>
    <scope>NUCLEOTIDE SEQUENCE [LARGE SCALE GENOMIC DNA]</scope>
    <source>
        <strain evidence="4">IBRC-M 10655</strain>
    </source>
</reference>
<keyword evidence="1" id="KW-0812">Transmembrane</keyword>
<evidence type="ECO:0000313" key="4">
    <source>
        <dbReference type="Proteomes" id="UP000199651"/>
    </source>
</evidence>
<name>A0A1H0JSC3_9PSEU</name>
<proteinExistence type="predicted"/>
<protein>
    <submittedName>
        <fullName evidence="3">Zinc-ribbon domain-containing protein</fullName>
    </submittedName>
</protein>
<accession>A0A1H0JSC3</accession>
<keyword evidence="1" id="KW-0472">Membrane</keyword>
<feature type="domain" description="Zinc-ribbon" evidence="2">
    <location>
        <begin position="119"/>
        <end position="141"/>
    </location>
</feature>
<dbReference type="RefSeq" id="WP_166658045.1">
    <property type="nucleotide sequence ID" value="NZ_FNDV01000002.1"/>
</dbReference>
<dbReference type="STRING" id="504798.SAMN05421871_102853"/>
<evidence type="ECO:0000259" key="2">
    <source>
        <dbReference type="Pfam" id="PF13240"/>
    </source>
</evidence>